<evidence type="ECO:0000313" key="2">
    <source>
        <dbReference type="EMBL" id="CAK0835509.1"/>
    </source>
</evidence>
<evidence type="ECO:0000313" key="3">
    <source>
        <dbReference type="Proteomes" id="UP001189429"/>
    </source>
</evidence>
<evidence type="ECO:0008006" key="4">
    <source>
        <dbReference type="Google" id="ProtNLM"/>
    </source>
</evidence>
<feature type="region of interest" description="Disordered" evidence="1">
    <location>
        <begin position="180"/>
        <end position="220"/>
    </location>
</feature>
<name>A0ABN9STT0_9DINO</name>
<dbReference type="EMBL" id="CAUYUJ010013102">
    <property type="protein sequence ID" value="CAK0835509.1"/>
    <property type="molecule type" value="Genomic_DNA"/>
</dbReference>
<accession>A0ABN9STT0</accession>
<evidence type="ECO:0000256" key="1">
    <source>
        <dbReference type="SAM" id="MobiDB-lite"/>
    </source>
</evidence>
<proteinExistence type="predicted"/>
<dbReference type="Gene3D" id="3.40.50.720">
    <property type="entry name" value="NAD(P)-binding Rossmann-like Domain"/>
    <property type="match status" value="1"/>
</dbReference>
<reference evidence="2" key="1">
    <citation type="submission" date="2023-10" db="EMBL/GenBank/DDBJ databases">
        <authorList>
            <person name="Chen Y."/>
            <person name="Shah S."/>
            <person name="Dougan E. K."/>
            <person name="Thang M."/>
            <person name="Chan C."/>
        </authorList>
    </citation>
    <scope>NUCLEOTIDE SEQUENCE [LARGE SCALE GENOMIC DNA]</scope>
</reference>
<dbReference type="Proteomes" id="UP001189429">
    <property type="component" value="Unassembled WGS sequence"/>
</dbReference>
<dbReference type="SUPFAM" id="SSF51735">
    <property type="entry name" value="NAD(P)-binding Rossmann-fold domains"/>
    <property type="match status" value="1"/>
</dbReference>
<feature type="compositionally biased region" description="Gly residues" evidence="1">
    <location>
        <begin position="195"/>
        <end position="212"/>
    </location>
</feature>
<sequence>MEGCDACLALHGSRRISQLSDLWQDPTSDPKHPKSVNCVGVGHVIQAARDSGTCKRVVRLTGKGERPWDLFSILLNGLGSMAKAWNYEGEMLLRACPDVEYTIIRPGVMGPMSELPPASLALADNGGDLKVSAIPHAAVADLSIRVLGQPNAARATLCAMTVPEGEGADDWQALLESVSPDPHEVFPRPRPVRGGRAGGEGGPAGAGGGGDWTGDRPAGGASRAAACVSRRCGGVRRGDELTTEHPCLCDPQGSRRGRVSFPRLAQRSLPRHLPHSHRRELRLHPALCSAVSPAGYEPASCGVADRMHRVPAQARNYHI</sequence>
<comment type="caution">
    <text evidence="2">The sequence shown here is derived from an EMBL/GenBank/DDBJ whole genome shotgun (WGS) entry which is preliminary data.</text>
</comment>
<keyword evidence="3" id="KW-1185">Reference proteome</keyword>
<dbReference type="InterPro" id="IPR036291">
    <property type="entry name" value="NAD(P)-bd_dom_sf"/>
</dbReference>
<protein>
    <recommendedName>
        <fullName evidence="4">NAD(P)-binding domain-containing protein</fullName>
    </recommendedName>
</protein>
<gene>
    <name evidence="2" type="ORF">PCOR1329_LOCUS32373</name>
</gene>
<organism evidence="2 3">
    <name type="scientific">Prorocentrum cordatum</name>
    <dbReference type="NCBI Taxonomy" id="2364126"/>
    <lineage>
        <taxon>Eukaryota</taxon>
        <taxon>Sar</taxon>
        <taxon>Alveolata</taxon>
        <taxon>Dinophyceae</taxon>
        <taxon>Prorocentrales</taxon>
        <taxon>Prorocentraceae</taxon>
        <taxon>Prorocentrum</taxon>
    </lineage>
</organism>